<organism evidence="1 2">
    <name type="scientific">Aerophobetes bacterium</name>
    <dbReference type="NCBI Taxonomy" id="2030807"/>
    <lineage>
        <taxon>Bacteria</taxon>
        <taxon>Candidatus Aerophobota</taxon>
    </lineage>
</organism>
<gene>
    <name evidence="1" type="ORF">DRJ04_04850</name>
</gene>
<name>A0A662DBI1_UNCAE</name>
<evidence type="ECO:0000313" key="2">
    <source>
        <dbReference type="Proteomes" id="UP000280417"/>
    </source>
</evidence>
<comment type="caution">
    <text evidence="1">The sequence shown here is derived from an EMBL/GenBank/DDBJ whole genome shotgun (WGS) entry which is preliminary data.</text>
</comment>
<dbReference type="EMBL" id="QMQA01000113">
    <property type="protein sequence ID" value="RLE13154.1"/>
    <property type="molecule type" value="Genomic_DNA"/>
</dbReference>
<protein>
    <submittedName>
        <fullName evidence="1">Uncharacterized protein</fullName>
    </submittedName>
</protein>
<reference evidence="1 2" key="1">
    <citation type="submission" date="2018-06" db="EMBL/GenBank/DDBJ databases">
        <title>Extensive metabolic versatility and redundancy in microbially diverse, dynamic hydrothermal sediments.</title>
        <authorList>
            <person name="Dombrowski N."/>
            <person name="Teske A."/>
            <person name="Baker B.J."/>
        </authorList>
    </citation>
    <scope>NUCLEOTIDE SEQUENCE [LARGE SCALE GENOMIC DNA]</scope>
    <source>
        <strain evidence="1">B3_G15</strain>
    </source>
</reference>
<dbReference type="Proteomes" id="UP000280417">
    <property type="component" value="Unassembled WGS sequence"/>
</dbReference>
<evidence type="ECO:0000313" key="1">
    <source>
        <dbReference type="EMBL" id="RLE13154.1"/>
    </source>
</evidence>
<sequence>MWEKIGIPDILSPFLKKHKVDLVFYNLTSTYFTLRESKGNLKCHGHSRDEKKRKVQVVVGIVSEENIKFLEFLS</sequence>
<proteinExistence type="predicted"/>
<accession>A0A662DBI1</accession>
<dbReference type="AlphaFoldDB" id="A0A662DBI1"/>
<feature type="non-terminal residue" evidence="1">
    <location>
        <position position="74"/>
    </location>
</feature>